<evidence type="ECO:0000256" key="3">
    <source>
        <dbReference type="ARBA" id="ARBA00022516"/>
    </source>
</evidence>
<dbReference type="GeneID" id="41357015"/>
<dbReference type="SUPFAM" id="SSF53659">
    <property type="entry name" value="Isocitrate/Isopropylmalate dehydrogenase-like"/>
    <property type="match status" value="1"/>
</dbReference>
<dbReference type="UniPathway" id="UPA00085"/>
<dbReference type="GO" id="GO:0006633">
    <property type="term" value="P:fatty acid biosynthetic process"/>
    <property type="evidence" value="ECO:0007669"/>
    <property type="project" value="UniProtKB-UniRule"/>
</dbReference>
<evidence type="ECO:0000313" key="12">
    <source>
        <dbReference type="Proteomes" id="UP000095621"/>
    </source>
</evidence>
<evidence type="ECO:0000256" key="1">
    <source>
        <dbReference type="ARBA" id="ARBA00001232"/>
    </source>
</evidence>
<organism evidence="11 12">
    <name type="scientific">Lachnospira eligens</name>
    <dbReference type="NCBI Taxonomy" id="39485"/>
    <lineage>
        <taxon>Bacteria</taxon>
        <taxon>Bacillati</taxon>
        <taxon>Bacillota</taxon>
        <taxon>Clostridia</taxon>
        <taxon>Lachnospirales</taxon>
        <taxon>Lachnospiraceae</taxon>
        <taxon>Lachnospira</taxon>
    </lineage>
</organism>
<evidence type="ECO:0000256" key="8">
    <source>
        <dbReference type="ARBA" id="ARBA00024069"/>
    </source>
</evidence>
<dbReference type="OrthoDB" id="9806408at2"/>
<keyword evidence="6 10" id="KW-0594">Phospholipid biosynthesis</keyword>
<dbReference type="Gene3D" id="3.40.718.10">
    <property type="entry name" value="Isopropylmalate Dehydrogenase"/>
    <property type="match status" value="1"/>
</dbReference>
<comment type="function">
    <text evidence="10">Catalyzes the reversible formation of acyl-phosphate (acyl-PO(4)) from acyl-[acyl-carrier-protein] (acyl-ACP). This enzyme utilizes acyl-ACP as fatty acyl donor, but not acyl-CoA.</text>
</comment>
<accession>A0A174YIF3</accession>
<dbReference type="Pfam" id="PF02504">
    <property type="entry name" value="FA_synthesis"/>
    <property type="match status" value="1"/>
</dbReference>
<gene>
    <name evidence="11" type="primary">plsX_1</name>
    <name evidence="10" type="synonym">plsX</name>
    <name evidence="11" type="ORF">ERS852490_00207</name>
</gene>
<dbReference type="PANTHER" id="PTHR30100:SF1">
    <property type="entry name" value="PHOSPHATE ACYLTRANSFERASE"/>
    <property type="match status" value="1"/>
</dbReference>
<comment type="subunit">
    <text evidence="9 10">Homodimer. Probably interacts with PlsY.</text>
</comment>
<keyword evidence="7 10" id="KW-1208">Phospholipid metabolism</keyword>
<dbReference type="RefSeq" id="WP_012740547.1">
    <property type="nucleotide sequence ID" value="NZ_CP085937.1"/>
</dbReference>
<keyword evidence="3 10" id="KW-0444">Lipid biosynthesis</keyword>
<evidence type="ECO:0000256" key="7">
    <source>
        <dbReference type="ARBA" id="ARBA00023264"/>
    </source>
</evidence>
<evidence type="ECO:0000256" key="4">
    <source>
        <dbReference type="ARBA" id="ARBA00022679"/>
    </source>
</evidence>
<protein>
    <recommendedName>
        <fullName evidence="8 10">Phosphate acyltransferase</fullName>
        <ecNumber evidence="8 10">2.3.1.274</ecNumber>
    </recommendedName>
    <alternativeName>
        <fullName evidence="10">Acyl-ACP phosphotransacylase</fullName>
    </alternativeName>
    <alternativeName>
        <fullName evidence="10">Acyl-[acyl-carrier-protein]--phosphate acyltransferase</fullName>
    </alternativeName>
    <alternativeName>
        <fullName evidence="10">Phosphate-acyl-ACP acyltransferase</fullName>
    </alternativeName>
</protein>
<name>A0A174YIF3_9FIRM</name>
<dbReference type="PIRSF" id="PIRSF002465">
    <property type="entry name" value="Phsphlp_syn_PlsX"/>
    <property type="match status" value="1"/>
</dbReference>
<dbReference type="Proteomes" id="UP000095621">
    <property type="component" value="Unassembled WGS sequence"/>
</dbReference>
<comment type="similarity">
    <text evidence="10">Belongs to the PlsX family.</text>
</comment>
<dbReference type="GO" id="GO:0008654">
    <property type="term" value="P:phospholipid biosynthetic process"/>
    <property type="evidence" value="ECO:0007669"/>
    <property type="project" value="UniProtKB-KW"/>
</dbReference>
<dbReference type="AlphaFoldDB" id="A0A174YIF3"/>
<keyword evidence="5 10" id="KW-0443">Lipid metabolism</keyword>
<dbReference type="HAMAP" id="MF_00019">
    <property type="entry name" value="PlsX"/>
    <property type="match status" value="1"/>
</dbReference>
<evidence type="ECO:0000256" key="2">
    <source>
        <dbReference type="ARBA" id="ARBA00022490"/>
    </source>
</evidence>
<keyword evidence="2 10" id="KW-0963">Cytoplasm</keyword>
<evidence type="ECO:0000313" key="11">
    <source>
        <dbReference type="EMBL" id="CUQ74884.1"/>
    </source>
</evidence>
<evidence type="ECO:0000256" key="6">
    <source>
        <dbReference type="ARBA" id="ARBA00023209"/>
    </source>
</evidence>
<evidence type="ECO:0000256" key="5">
    <source>
        <dbReference type="ARBA" id="ARBA00023098"/>
    </source>
</evidence>
<keyword evidence="11" id="KW-0012">Acyltransferase</keyword>
<evidence type="ECO:0000256" key="9">
    <source>
        <dbReference type="ARBA" id="ARBA00046608"/>
    </source>
</evidence>
<dbReference type="PANTHER" id="PTHR30100">
    <property type="entry name" value="FATTY ACID/PHOSPHOLIPID SYNTHESIS PROTEIN PLSX"/>
    <property type="match status" value="1"/>
</dbReference>
<evidence type="ECO:0000256" key="10">
    <source>
        <dbReference type="HAMAP-Rule" id="MF_00019"/>
    </source>
</evidence>
<dbReference type="GO" id="GO:0005737">
    <property type="term" value="C:cytoplasm"/>
    <property type="evidence" value="ECO:0007669"/>
    <property type="project" value="UniProtKB-SubCell"/>
</dbReference>
<dbReference type="EC" id="2.3.1.274" evidence="8 10"/>
<comment type="subcellular location">
    <subcellularLocation>
        <location evidence="10">Cytoplasm</location>
    </subcellularLocation>
    <text evidence="10">Associated with the membrane possibly through PlsY.</text>
</comment>
<sequence>MIKIVVDLLGADKPQTELVLGAIRAISENKDLYVYLMGRKTELEDFLANVTYDESQLEIVDCTQEITNYDDPVDAYHDKTDSSLIKGLKMCRMNEDIGGFVTCGATGVVLISSILILGKLNATRPALSVVLNGRNDKPFCIVDCGANIDCKADRFVDFARLGVAYMKTLGIENPTVATLSNGIEAGKGSDVIKEAHELLEKCGFNFTGNIEGKEVLDGNADVVVCDGFAGNVLLKSIEGTAKVVFDDIRRAAAGASDTQKAQLEAFIGRLEPKFDYNNEGGAILLGVKKPVVKGHGAATDKTVYNTVKIAYGLAKNNLVEKISEEFEKK</sequence>
<dbReference type="NCBIfam" id="TIGR00182">
    <property type="entry name" value="plsX"/>
    <property type="match status" value="1"/>
</dbReference>
<dbReference type="GO" id="GO:0043811">
    <property type="term" value="F:phosphate:acyl-[acyl carrier protein] acyltransferase activity"/>
    <property type="evidence" value="ECO:0007669"/>
    <property type="project" value="UniProtKB-UniRule"/>
</dbReference>
<comment type="catalytic activity">
    <reaction evidence="1 10">
        <text>a fatty acyl-[ACP] + phosphate = an acyl phosphate + holo-[ACP]</text>
        <dbReference type="Rhea" id="RHEA:42292"/>
        <dbReference type="Rhea" id="RHEA-COMP:9685"/>
        <dbReference type="Rhea" id="RHEA-COMP:14125"/>
        <dbReference type="ChEBI" id="CHEBI:43474"/>
        <dbReference type="ChEBI" id="CHEBI:59918"/>
        <dbReference type="ChEBI" id="CHEBI:64479"/>
        <dbReference type="ChEBI" id="CHEBI:138651"/>
        <dbReference type="EC" id="2.3.1.274"/>
    </reaction>
</comment>
<reference evidence="11 12" key="1">
    <citation type="submission" date="2015-09" db="EMBL/GenBank/DDBJ databases">
        <authorList>
            <consortium name="Pathogen Informatics"/>
        </authorList>
    </citation>
    <scope>NUCLEOTIDE SEQUENCE [LARGE SCALE GENOMIC DNA]</scope>
    <source>
        <strain evidence="11 12">2789STDY5834875</strain>
    </source>
</reference>
<keyword evidence="4 10" id="KW-0808">Transferase</keyword>
<dbReference type="EMBL" id="CZBU01000001">
    <property type="protein sequence ID" value="CUQ74884.1"/>
    <property type="molecule type" value="Genomic_DNA"/>
</dbReference>
<proteinExistence type="inferred from homology"/>
<dbReference type="OMA" id="GNVCLKM"/>
<comment type="pathway">
    <text evidence="10">Lipid metabolism; phospholipid metabolism.</text>
</comment>
<dbReference type="InterPro" id="IPR003664">
    <property type="entry name" value="FA_synthesis"/>
</dbReference>
<dbReference type="InterPro" id="IPR012281">
    <property type="entry name" value="Phospholipid_synth_PlsX-like"/>
</dbReference>